<evidence type="ECO:0000313" key="6">
    <source>
        <dbReference type="EMBL" id="MEO9178170.1"/>
    </source>
</evidence>
<dbReference type="Proteomes" id="UP000234197">
    <property type="component" value="Unassembled WGS sequence"/>
</dbReference>
<reference evidence="5" key="3">
    <citation type="submission" date="2021-02" db="EMBL/GenBank/DDBJ databases">
        <title>Infant gut strain persistence is associated with maternal origin, phylogeny, and functional potential including surface adhesion and iron acquisition.</title>
        <authorList>
            <person name="Lou Y.C."/>
        </authorList>
    </citation>
    <scope>NUCLEOTIDE SEQUENCE</scope>
    <source>
        <strain evidence="5">L3_108_031G1_dasL3_108_031G1_concoct_20</strain>
    </source>
</reference>
<dbReference type="PANTHER" id="PTHR34535:SF3">
    <property type="entry name" value="HYDROGENASE MATURATION FACTOR HYPA"/>
    <property type="match status" value="1"/>
</dbReference>
<feature type="binding site" evidence="4">
    <location>
        <position position="92"/>
    </location>
    <ligand>
        <name>Zn(2+)</name>
        <dbReference type="ChEBI" id="CHEBI:29105"/>
    </ligand>
</feature>
<dbReference type="EMBL" id="JAGZMU010000003">
    <property type="protein sequence ID" value="MBS4893587.1"/>
    <property type="molecule type" value="Genomic_DNA"/>
</dbReference>
<feature type="binding site" evidence="4">
    <location>
        <position position="76"/>
    </location>
    <ligand>
        <name>Zn(2+)</name>
        <dbReference type="ChEBI" id="CHEBI:29105"/>
    </ligand>
</feature>
<dbReference type="GO" id="GO:0016151">
    <property type="term" value="F:nickel cation binding"/>
    <property type="evidence" value="ECO:0007669"/>
    <property type="project" value="UniProtKB-UniRule"/>
</dbReference>
<reference evidence="6" key="2">
    <citation type="submission" date="2017-12" db="EMBL/GenBank/DDBJ databases">
        <authorList>
            <person name="Thomas-White K."/>
            <person name="Wolfe A.J."/>
        </authorList>
    </citation>
    <scope>NUCLEOTIDE SEQUENCE</scope>
    <source>
        <strain evidence="6">UMB0138</strain>
    </source>
</reference>
<dbReference type="PANTHER" id="PTHR34535">
    <property type="entry name" value="HYDROGENASE MATURATION FACTOR HYPA"/>
    <property type="match status" value="1"/>
</dbReference>
<dbReference type="PIRSF" id="PIRSF004761">
    <property type="entry name" value="Hydrgn_mat_HypA"/>
    <property type="match status" value="1"/>
</dbReference>
<feature type="binding site" evidence="4">
    <location>
        <position position="2"/>
    </location>
    <ligand>
        <name>Ni(2+)</name>
        <dbReference type="ChEBI" id="CHEBI:49786"/>
    </ligand>
</feature>
<keyword evidence="1 4" id="KW-0533">Nickel</keyword>
<dbReference type="Gene3D" id="3.30.2320.80">
    <property type="match status" value="1"/>
</dbReference>
<feature type="binding site" evidence="4">
    <location>
        <position position="73"/>
    </location>
    <ligand>
        <name>Zn(2+)</name>
        <dbReference type="ChEBI" id="CHEBI:29105"/>
    </ligand>
</feature>
<gene>
    <name evidence="4" type="primary">hypA</name>
    <name evidence="6" type="ORF">CYJ21_004335</name>
    <name evidence="5" type="ORF">KHZ90_07400</name>
</gene>
<evidence type="ECO:0000313" key="8">
    <source>
        <dbReference type="Proteomes" id="UP000778864"/>
    </source>
</evidence>
<keyword evidence="2 4" id="KW-0479">Metal-binding</keyword>
<organism evidence="5 8">
    <name type="scientific">Veillonella parvula</name>
    <name type="common">Staphylococcus parvulus</name>
    <dbReference type="NCBI Taxonomy" id="29466"/>
    <lineage>
        <taxon>Bacteria</taxon>
        <taxon>Bacillati</taxon>
        <taxon>Bacillota</taxon>
        <taxon>Negativicutes</taxon>
        <taxon>Veillonellales</taxon>
        <taxon>Veillonellaceae</taxon>
        <taxon>Veillonella</taxon>
    </lineage>
</organism>
<evidence type="ECO:0000256" key="4">
    <source>
        <dbReference type="HAMAP-Rule" id="MF_00213"/>
    </source>
</evidence>
<proteinExistence type="inferred from homology"/>
<reference evidence="6 7" key="4">
    <citation type="submission" date="2024-04" db="EMBL/GenBank/DDBJ databases">
        <title>Na.</title>
        <authorList>
            <person name="Choi B."/>
        </authorList>
    </citation>
    <scope>NUCLEOTIDE SEQUENCE [LARGE SCALE GENOMIC DNA]</scope>
    <source>
        <strain evidence="6 7">UMB0138</strain>
    </source>
</reference>
<dbReference type="Proteomes" id="UP000778864">
    <property type="component" value="Unassembled WGS sequence"/>
</dbReference>
<evidence type="ECO:0000256" key="2">
    <source>
        <dbReference type="ARBA" id="ARBA00022723"/>
    </source>
</evidence>
<comment type="function">
    <text evidence="4">Involved in the maturation of [NiFe] hydrogenases. Required for nickel insertion into the metal center of the hydrogenase.</text>
</comment>
<accession>A0A117J1W6</accession>
<dbReference type="GO" id="GO:0051604">
    <property type="term" value="P:protein maturation"/>
    <property type="evidence" value="ECO:0007669"/>
    <property type="project" value="InterPro"/>
</dbReference>
<dbReference type="EMBL" id="PKMC02000005">
    <property type="protein sequence ID" value="MEO9178170.1"/>
    <property type="molecule type" value="Genomic_DNA"/>
</dbReference>
<sequence length="113" mass="12545">MHEMSIAEGILDVALDTLRQHDATVIHSIQLDLGLMSGVEPDSLLFCWEAITKGTPAEGSRIEINTVPIEGKCLDCDKIFFVKNYTFICPYCDSHFVQTIGGRELQVTSIDID</sequence>
<name>A0A117J1W6_VEIPA</name>
<keyword evidence="3 4" id="KW-0862">Zinc</keyword>
<dbReference type="HAMAP" id="MF_00213">
    <property type="entry name" value="HypA_HybF"/>
    <property type="match status" value="1"/>
</dbReference>
<evidence type="ECO:0000256" key="1">
    <source>
        <dbReference type="ARBA" id="ARBA00022596"/>
    </source>
</evidence>
<dbReference type="AlphaFoldDB" id="A0A117J1W6"/>
<keyword evidence="7" id="KW-1185">Reference proteome</keyword>
<dbReference type="InterPro" id="IPR000688">
    <property type="entry name" value="HypA/HybF"/>
</dbReference>
<comment type="similarity">
    <text evidence="4">Belongs to the HypA/HybF family.</text>
</comment>
<reference evidence="7" key="1">
    <citation type="submission" date="2017-12" db="EMBL/GenBank/DDBJ databases">
        <title>Phylogenetic diversity of female urinary microbiome.</title>
        <authorList>
            <person name="Thomas-White K."/>
            <person name="Wolfe A.J."/>
        </authorList>
    </citation>
    <scope>NUCLEOTIDE SEQUENCE [LARGE SCALE GENOMIC DNA]</scope>
    <source>
        <strain evidence="7">UMB0138</strain>
    </source>
</reference>
<evidence type="ECO:0000256" key="3">
    <source>
        <dbReference type="ARBA" id="ARBA00022833"/>
    </source>
</evidence>
<protein>
    <recommendedName>
        <fullName evidence="4">Hydrogenase maturation factor HypA</fullName>
    </recommendedName>
</protein>
<evidence type="ECO:0000313" key="7">
    <source>
        <dbReference type="Proteomes" id="UP000234197"/>
    </source>
</evidence>
<feature type="binding site" evidence="4">
    <location>
        <position position="89"/>
    </location>
    <ligand>
        <name>Zn(2+)</name>
        <dbReference type="ChEBI" id="CHEBI:29105"/>
    </ligand>
</feature>
<comment type="caution">
    <text evidence="5">The sequence shown here is derived from an EMBL/GenBank/DDBJ whole genome shotgun (WGS) entry which is preliminary data.</text>
</comment>
<dbReference type="RefSeq" id="WP_008714928.1">
    <property type="nucleotide sequence ID" value="NZ_CAJJJA010000002.1"/>
</dbReference>
<dbReference type="Pfam" id="PF01155">
    <property type="entry name" value="HypA"/>
    <property type="match status" value="1"/>
</dbReference>
<evidence type="ECO:0000313" key="5">
    <source>
        <dbReference type="EMBL" id="MBS4893587.1"/>
    </source>
</evidence>
<dbReference type="GO" id="GO:0008270">
    <property type="term" value="F:zinc ion binding"/>
    <property type="evidence" value="ECO:0007669"/>
    <property type="project" value="UniProtKB-UniRule"/>
</dbReference>